<keyword evidence="2" id="KW-0159">Chromosome partition</keyword>
<dbReference type="SMART" id="SM00470">
    <property type="entry name" value="ParB"/>
    <property type="match status" value="1"/>
</dbReference>
<dbReference type="PANTHER" id="PTHR33375">
    <property type="entry name" value="CHROMOSOME-PARTITIONING PROTEIN PARB-RELATED"/>
    <property type="match status" value="1"/>
</dbReference>
<dbReference type="InterPro" id="IPR050336">
    <property type="entry name" value="Chromosome_partition/occlusion"/>
</dbReference>
<dbReference type="Gene3D" id="1.10.10.2830">
    <property type="match status" value="1"/>
</dbReference>
<dbReference type="EMBL" id="DTGD01000075">
    <property type="protein sequence ID" value="HGB35648.1"/>
    <property type="molecule type" value="Genomic_DNA"/>
</dbReference>
<name>A0A7V3KMV4_UNCW3</name>
<dbReference type="Pfam" id="PF02195">
    <property type="entry name" value="ParB_N"/>
    <property type="match status" value="1"/>
</dbReference>
<dbReference type="InterPro" id="IPR041468">
    <property type="entry name" value="HTH_ParB/Spo0J"/>
</dbReference>
<dbReference type="Pfam" id="PF17762">
    <property type="entry name" value="HTH_ParB"/>
    <property type="match status" value="1"/>
</dbReference>
<dbReference type="PANTHER" id="PTHR33375:SF1">
    <property type="entry name" value="CHROMOSOME-PARTITIONING PROTEIN PARB-RELATED"/>
    <property type="match status" value="1"/>
</dbReference>
<proteinExistence type="inferred from homology"/>
<accession>A0A7V3KMV4</accession>
<dbReference type="GO" id="GO:0005694">
    <property type="term" value="C:chromosome"/>
    <property type="evidence" value="ECO:0007669"/>
    <property type="project" value="TreeGrafter"/>
</dbReference>
<comment type="caution">
    <text evidence="4">The sequence shown here is derived from an EMBL/GenBank/DDBJ whole genome shotgun (WGS) entry which is preliminary data.</text>
</comment>
<dbReference type="NCBIfam" id="TIGR00180">
    <property type="entry name" value="parB_part"/>
    <property type="match status" value="1"/>
</dbReference>
<dbReference type="GO" id="GO:0007059">
    <property type="term" value="P:chromosome segregation"/>
    <property type="evidence" value="ECO:0007669"/>
    <property type="project" value="UniProtKB-KW"/>
</dbReference>
<dbReference type="InterPro" id="IPR004437">
    <property type="entry name" value="ParB/RepB/Spo0J"/>
</dbReference>
<dbReference type="InterPro" id="IPR003115">
    <property type="entry name" value="ParB_N"/>
</dbReference>
<dbReference type="InterPro" id="IPR036086">
    <property type="entry name" value="ParB/Sulfiredoxin_sf"/>
</dbReference>
<reference evidence="4" key="1">
    <citation type="journal article" date="2020" name="mSystems">
        <title>Genome- and Community-Level Interaction Insights into Carbon Utilization and Element Cycling Functions of Hydrothermarchaeota in Hydrothermal Sediment.</title>
        <authorList>
            <person name="Zhou Z."/>
            <person name="Liu Y."/>
            <person name="Xu W."/>
            <person name="Pan J."/>
            <person name="Luo Z.H."/>
            <person name="Li M."/>
        </authorList>
    </citation>
    <scope>NUCLEOTIDE SEQUENCE [LARGE SCALE GENOMIC DNA]</scope>
    <source>
        <strain evidence="4">SpSt-754</strain>
    </source>
</reference>
<dbReference type="AlphaFoldDB" id="A0A7V3KMV4"/>
<organism evidence="4">
    <name type="scientific">candidate division WOR-3 bacterium</name>
    <dbReference type="NCBI Taxonomy" id="2052148"/>
    <lineage>
        <taxon>Bacteria</taxon>
        <taxon>Bacteria division WOR-3</taxon>
    </lineage>
</organism>
<dbReference type="Gene3D" id="3.90.1530.30">
    <property type="match status" value="1"/>
</dbReference>
<protein>
    <submittedName>
        <fullName evidence="4">ParB/RepB/Spo0J family partition protein</fullName>
    </submittedName>
</protein>
<gene>
    <name evidence="4" type="ORF">ENV38_01915</name>
</gene>
<evidence type="ECO:0000259" key="3">
    <source>
        <dbReference type="SMART" id="SM00470"/>
    </source>
</evidence>
<evidence type="ECO:0000256" key="1">
    <source>
        <dbReference type="ARBA" id="ARBA00006295"/>
    </source>
</evidence>
<evidence type="ECO:0000256" key="2">
    <source>
        <dbReference type="ARBA" id="ARBA00022829"/>
    </source>
</evidence>
<dbReference type="SUPFAM" id="SSF110849">
    <property type="entry name" value="ParB/Sulfiredoxin"/>
    <property type="match status" value="1"/>
</dbReference>
<evidence type="ECO:0000313" key="4">
    <source>
        <dbReference type="EMBL" id="HGB35648.1"/>
    </source>
</evidence>
<comment type="similarity">
    <text evidence="1">Belongs to the ParB family.</text>
</comment>
<sequence>MEQNQFQMISMDLIDRPIKIARELIDPEKVRELAESIREIGLLQPVILRPSNGRYEMVAGDRRYLAHKMLNLKEIKAVVMDLDDHETVVIRGIENLQRENLTPSEEAKFYQLLYEEGGLSASQIAKKTGRALSTITRYLRFAECPEEVRKAVDNKEISLLVLETLMEIDDPDIFNYHFKMAVANGINNTTARIWVDDYLKTKAGTYYSEGEGVHQSNIEIETRPSFMTCDVCLGPVEIKVIKNLMVCPECRKKVKGSNVKTS</sequence>
<dbReference type="GO" id="GO:0003677">
    <property type="term" value="F:DNA binding"/>
    <property type="evidence" value="ECO:0007669"/>
    <property type="project" value="InterPro"/>
</dbReference>
<feature type="domain" description="ParB-like N-terminal" evidence="3">
    <location>
        <begin position="7"/>
        <end position="96"/>
    </location>
</feature>